<evidence type="ECO:0000313" key="2">
    <source>
        <dbReference type="Proteomes" id="UP001164539"/>
    </source>
</evidence>
<dbReference type="EMBL" id="CM051404">
    <property type="protein sequence ID" value="KAJ4707014.1"/>
    <property type="molecule type" value="Genomic_DNA"/>
</dbReference>
<keyword evidence="2" id="KW-1185">Reference proteome</keyword>
<organism evidence="1 2">
    <name type="scientific">Melia azedarach</name>
    <name type="common">Chinaberry tree</name>
    <dbReference type="NCBI Taxonomy" id="155640"/>
    <lineage>
        <taxon>Eukaryota</taxon>
        <taxon>Viridiplantae</taxon>
        <taxon>Streptophyta</taxon>
        <taxon>Embryophyta</taxon>
        <taxon>Tracheophyta</taxon>
        <taxon>Spermatophyta</taxon>
        <taxon>Magnoliopsida</taxon>
        <taxon>eudicotyledons</taxon>
        <taxon>Gunneridae</taxon>
        <taxon>Pentapetalae</taxon>
        <taxon>rosids</taxon>
        <taxon>malvids</taxon>
        <taxon>Sapindales</taxon>
        <taxon>Meliaceae</taxon>
        <taxon>Melia</taxon>
    </lineage>
</organism>
<evidence type="ECO:0000313" key="1">
    <source>
        <dbReference type="EMBL" id="KAJ4707014.1"/>
    </source>
</evidence>
<reference evidence="1 2" key="1">
    <citation type="journal article" date="2023" name="Science">
        <title>Complex scaffold remodeling in plant triterpene biosynthesis.</title>
        <authorList>
            <person name="De La Pena R."/>
            <person name="Hodgson H."/>
            <person name="Liu J.C."/>
            <person name="Stephenson M.J."/>
            <person name="Martin A.C."/>
            <person name="Owen C."/>
            <person name="Harkess A."/>
            <person name="Leebens-Mack J."/>
            <person name="Jimenez L.E."/>
            <person name="Osbourn A."/>
            <person name="Sattely E.S."/>
        </authorList>
    </citation>
    <scope>NUCLEOTIDE SEQUENCE [LARGE SCALE GENOMIC DNA]</scope>
    <source>
        <strain evidence="2">cv. JPN11</strain>
        <tissue evidence="1">Leaf</tissue>
    </source>
</reference>
<sequence length="254" mass="27654">MAKEAAAGISPESYPMVGGHGGLSYANNSSYQKGVADAAKELINEAISGKLDFKSLGFDTSSTFHLADLGSSVGPNTFIAVQNIIKAVEVKYYAENHQYSSALAFQVLFNDLNGNDFNTLFKTLPSSRKYFAAGVPGSFYSRLFPKSSLHFVHSSYALHWLCKIPKEIVDSKSSAWNKDSIQCTGSVKEVVEAYSAQFKNDMESFLNARAQELVPGGLMVIVLPGLPDGIPMSQTIEGQFYDFLRSCLIDVAKM</sequence>
<name>A0ACC1X8L1_MELAZ</name>
<gene>
    <name evidence="1" type="ORF">OWV82_020590</name>
</gene>
<comment type="caution">
    <text evidence="1">The sequence shown here is derived from an EMBL/GenBank/DDBJ whole genome shotgun (WGS) entry which is preliminary data.</text>
</comment>
<dbReference type="Proteomes" id="UP001164539">
    <property type="component" value="Chromosome 11"/>
</dbReference>
<keyword evidence="1" id="KW-0808">Transferase</keyword>
<protein>
    <submittedName>
        <fullName evidence="1">S-adenosylmethionine-dependent methyltransferase</fullName>
    </submittedName>
</protein>
<accession>A0ACC1X8L1</accession>
<keyword evidence="1" id="KW-0489">Methyltransferase</keyword>
<proteinExistence type="predicted"/>